<dbReference type="Gene3D" id="3.90.1720.10">
    <property type="entry name" value="endopeptidase domain like (from Nostoc punctiforme)"/>
    <property type="match status" value="1"/>
</dbReference>
<protein>
    <submittedName>
        <fullName evidence="1">Uncharacterized protein</fullName>
    </submittedName>
</protein>
<evidence type="ECO:0000313" key="1">
    <source>
        <dbReference type="EMBL" id="SFF55290.1"/>
    </source>
</evidence>
<name>A0A1I2JMX6_9GAMM</name>
<reference evidence="2" key="1">
    <citation type="submission" date="2016-10" db="EMBL/GenBank/DDBJ databases">
        <authorList>
            <person name="Varghese N."/>
            <person name="Submissions S."/>
        </authorList>
    </citation>
    <scope>NUCLEOTIDE SEQUENCE [LARGE SCALE GENOMIC DNA]</scope>
    <source>
        <strain evidence="2">UNC178MFTsu3.1</strain>
    </source>
</reference>
<dbReference type="EMBL" id="FONH01000027">
    <property type="protein sequence ID" value="SFF55290.1"/>
    <property type="molecule type" value="Genomic_DNA"/>
</dbReference>
<organism evidence="1 2">
    <name type="scientific">Dyella marensis</name>
    <dbReference type="NCBI Taxonomy" id="500610"/>
    <lineage>
        <taxon>Bacteria</taxon>
        <taxon>Pseudomonadati</taxon>
        <taxon>Pseudomonadota</taxon>
        <taxon>Gammaproteobacteria</taxon>
        <taxon>Lysobacterales</taxon>
        <taxon>Rhodanobacteraceae</taxon>
        <taxon>Dyella</taxon>
    </lineage>
</organism>
<accession>A0A1I2JMX6</accession>
<dbReference type="AlphaFoldDB" id="A0A1I2JMX6"/>
<dbReference type="Proteomes" id="UP000199477">
    <property type="component" value="Unassembled WGS sequence"/>
</dbReference>
<gene>
    <name evidence="1" type="ORF">SAMN02799615_04114</name>
</gene>
<dbReference type="RefSeq" id="WP_051548836.1">
    <property type="nucleotide sequence ID" value="NZ_FONH01000027.1"/>
</dbReference>
<proteinExistence type="predicted"/>
<evidence type="ECO:0000313" key="2">
    <source>
        <dbReference type="Proteomes" id="UP000199477"/>
    </source>
</evidence>
<keyword evidence="2" id="KW-1185">Reference proteome</keyword>
<sequence>MTFKLSVAIVLALELCMQIPDADAAQGAAARNSAQAAPCCGPVSPAGMHILKVLDDSNVEALWLNGRHINWETGEPDKPADYVGPETKSHCSAYVAAIGERLGIYVLRPPQHSQELLANAQTAWFDSTQGAEAGWHEVDTPEQAQTLANQGTLVVVSYRSADPHRPGHIGIVRPDARRTQAEIATDGVWMSQAGETNYLRVAEKTAFKHHPGAWPDGVQYFAHEVAAGTGS</sequence>